<comment type="subcellular location">
    <subcellularLocation>
        <location evidence="1">Cell membrane</location>
        <topology evidence="1">Peripheral membrane protein</topology>
    </subcellularLocation>
</comment>
<evidence type="ECO:0000256" key="1">
    <source>
        <dbReference type="ARBA" id="ARBA00004202"/>
    </source>
</evidence>
<dbReference type="GO" id="GO:0045259">
    <property type="term" value="C:proton-transporting ATP synthase complex"/>
    <property type="evidence" value="ECO:0007669"/>
    <property type="project" value="UniProtKB-KW"/>
</dbReference>
<proteinExistence type="inferred from homology"/>
<comment type="subunit">
    <text evidence="8">F-type ATPases have 2 components, CF(1) - the catalytic core - and CF(0) - the membrane proton channel. CF(1) has five subunits: alpha(3), beta(3), gamma(1), delta(1), epsilon(1). CF(0) has three main subunits: a, b and c.</text>
</comment>
<keyword evidence="11" id="KW-1185">Reference proteome</keyword>
<dbReference type="InterPro" id="IPR036771">
    <property type="entry name" value="ATPsynth_dsu/esu_N"/>
</dbReference>
<organism evidence="10 11">
    <name type="scientific">Flexivirga aerilata</name>
    <dbReference type="NCBI Taxonomy" id="1656889"/>
    <lineage>
        <taxon>Bacteria</taxon>
        <taxon>Bacillati</taxon>
        <taxon>Actinomycetota</taxon>
        <taxon>Actinomycetes</taxon>
        <taxon>Micrococcales</taxon>
        <taxon>Dermacoccaceae</taxon>
        <taxon>Flexivirga</taxon>
    </lineage>
</organism>
<feature type="domain" description="ATP synthase F1 complex delta/epsilon subunit N-terminal" evidence="9">
    <location>
        <begin position="2"/>
        <end position="75"/>
    </location>
</feature>
<dbReference type="AlphaFoldDB" id="A0A849AID7"/>
<dbReference type="InterPro" id="IPR020546">
    <property type="entry name" value="ATP_synth_F1_dsu/esu_N"/>
</dbReference>
<evidence type="ECO:0000256" key="8">
    <source>
        <dbReference type="RuleBase" id="RU003656"/>
    </source>
</evidence>
<reference evidence="10 11" key="1">
    <citation type="submission" date="2020-05" db="EMBL/GenBank/DDBJ databases">
        <title>Flexivirga sp. ID2601S isolated from air conditioner.</title>
        <authorList>
            <person name="Kim D.H."/>
        </authorList>
    </citation>
    <scope>NUCLEOTIDE SEQUENCE [LARGE SCALE GENOMIC DNA]</scope>
    <source>
        <strain evidence="10 11">ID2601S</strain>
    </source>
</reference>
<evidence type="ECO:0000256" key="4">
    <source>
        <dbReference type="ARBA" id="ARBA00023065"/>
    </source>
</evidence>
<gene>
    <name evidence="10" type="ORF">HJ588_08515</name>
</gene>
<dbReference type="Gene3D" id="2.60.15.10">
    <property type="entry name" value="F0F1 ATP synthase delta/epsilon subunit, N-terminal"/>
    <property type="match status" value="1"/>
</dbReference>
<accession>A0A849AID7</accession>
<keyword evidence="5" id="KW-0472">Membrane</keyword>
<dbReference type="CDD" id="cd12152">
    <property type="entry name" value="F1-ATPase_delta"/>
    <property type="match status" value="1"/>
</dbReference>
<dbReference type="EMBL" id="JABENB010000001">
    <property type="protein sequence ID" value="NNG39316.1"/>
    <property type="molecule type" value="Genomic_DNA"/>
</dbReference>
<evidence type="ECO:0000256" key="7">
    <source>
        <dbReference type="ARBA" id="ARBA00023310"/>
    </source>
</evidence>
<dbReference type="InterPro" id="IPR001469">
    <property type="entry name" value="ATP_synth_F1_dsu/esu"/>
</dbReference>
<evidence type="ECO:0000256" key="2">
    <source>
        <dbReference type="ARBA" id="ARBA00005712"/>
    </source>
</evidence>
<dbReference type="GO" id="GO:0005886">
    <property type="term" value="C:plasma membrane"/>
    <property type="evidence" value="ECO:0007669"/>
    <property type="project" value="UniProtKB-SubCell"/>
</dbReference>
<comment type="similarity">
    <text evidence="2 8">Belongs to the ATPase epsilon chain family.</text>
</comment>
<dbReference type="PANTHER" id="PTHR13822:SF10">
    <property type="entry name" value="ATP SYNTHASE EPSILON CHAIN, CHLOROPLASTIC"/>
    <property type="match status" value="1"/>
</dbReference>
<comment type="caution">
    <text evidence="10">The sequence shown here is derived from an EMBL/GenBank/DDBJ whole genome shotgun (WGS) entry which is preliminary data.</text>
</comment>
<sequence>MVAPDRKVWSGEAKQLSARTVEGEIGILPGHSPMLAVLGNGEVHIDPIDGKRSTITIDGGFISVDKDQVRLVAERVDATALTA</sequence>
<keyword evidence="4 8" id="KW-0406">Ion transport</keyword>
<dbReference type="SUPFAM" id="SSF51344">
    <property type="entry name" value="Epsilon subunit of F1F0-ATP synthase N-terminal domain"/>
    <property type="match status" value="1"/>
</dbReference>
<keyword evidence="7 8" id="KW-0066">ATP synthesis</keyword>
<protein>
    <submittedName>
        <fullName evidence="10">F0F1 ATP synthase subunit epsilon</fullName>
    </submittedName>
</protein>
<evidence type="ECO:0000313" key="10">
    <source>
        <dbReference type="EMBL" id="NNG39316.1"/>
    </source>
</evidence>
<dbReference type="NCBIfam" id="TIGR01216">
    <property type="entry name" value="ATP_synt_epsi"/>
    <property type="match status" value="1"/>
</dbReference>
<evidence type="ECO:0000259" key="9">
    <source>
        <dbReference type="Pfam" id="PF02823"/>
    </source>
</evidence>
<dbReference type="Proteomes" id="UP000557772">
    <property type="component" value="Unassembled WGS sequence"/>
</dbReference>
<name>A0A849AID7_9MICO</name>
<dbReference type="Pfam" id="PF02823">
    <property type="entry name" value="ATP-synt_DE_N"/>
    <property type="match status" value="1"/>
</dbReference>
<evidence type="ECO:0000256" key="3">
    <source>
        <dbReference type="ARBA" id="ARBA00022448"/>
    </source>
</evidence>
<keyword evidence="6 8" id="KW-0139">CF(1)</keyword>
<evidence type="ECO:0000256" key="6">
    <source>
        <dbReference type="ARBA" id="ARBA00023196"/>
    </source>
</evidence>
<dbReference type="PANTHER" id="PTHR13822">
    <property type="entry name" value="ATP SYNTHASE DELTA/EPSILON CHAIN"/>
    <property type="match status" value="1"/>
</dbReference>
<keyword evidence="3 8" id="KW-0813">Transport</keyword>
<evidence type="ECO:0000256" key="5">
    <source>
        <dbReference type="ARBA" id="ARBA00023136"/>
    </source>
</evidence>
<dbReference type="NCBIfam" id="NF009977">
    <property type="entry name" value="PRK13442.1"/>
    <property type="match status" value="1"/>
</dbReference>
<evidence type="ECO:0000313" key="11">
    <source>
        <dbReference type="Proteomes" id="UP000557772"/>
    </source>
</evidence>
<dbReference type="GO" id="GO:0046933">
    <property type="term" value="F:proton-transporting ATP synthase activity, rotational mechanism"/>
    <property type="evidence" value="ECO:0007669"/>
    <property type="project" value="InterPro"/>
</dbReference>